<keyword evidence="2" id="KW-0732">Signal</keyword>
<proteinExistence type="predicted"/>
<feature type="signal peptide" evidence="2">
    <location>
        <begin position="1"/>
        <end position="22"/>
    </location>
</feature>
<evidence type="ECO:0000256" key="1">
    <source>
        <dbReference type="SAM" id="Phobius"/>
    </source>
</evidence>
<dbReference type="Proteomes" id="UP000241769">
    <property type="component" value="Unassembled WGS sequence"/>
</dbReference>
<feature type="transmembrane region" description="Helical" evidence="1">
    <location>
        <begin position="363"/>
        <end position="387"/>
    </location>
</feature>
<dbReference type="OrthoDB" id="18280at2759"/>
<feature type="chain" id="PRO_5015138880" evidence="2">
    <location>
        <begin position="23"/>
        <end position="500"/>
    </location>
</feature>
<dbReference type="STRING" id="1890364.A0A2P6NSF0"/>
<comment type="caution">
    <text evidence="3">The sequence shown here is derived from an EMBL/GenBank/DDBJ whole genome shotgun (WGS) entry which is preliminary data.</text>
</comment>
<keyword evidence="1" id="KW-0812">Transmembrane</keyword>
<organism evidence="3 4">
    <name type="scientific">Planoprotostelium fungivorum</name>
    <dbReference type="NCBI Taxonomy" id="1890364"/>
    <lineage>
        <taxon>Eukaryota</taxon>
        <taxon>Amoebozoa</taxon>
        <taxon>Evosea</taxon>
        <taxon>Variosea</taxon>
        <taxon>Cavosteliida</taxon>
        <taxon>Cavosteliaceae</taxon>
        <taxon>Planoprotostelium</taxon>
    </lineage>
</organism>
<protein>
    <submittedName>
        <fullName evidence="3">Uncharacterized protein</fullName>
    </submittedName>
</protein>
<feature type="transmembrane region" description="Helical" evidence="1">
    <location>
        <begin position="437"/>
        <end position="462"/>
    </location>
</feature>
<accession>A0A2P6NSF0</accession>
<feature type="transmembrane region" description="Helical" evidence="1">
    <location>
        <begin position="288"/>
        <end position="309"/>
    </location>
</feature>
<keyword evidence="1" id="KW-0472">Membrane</keyword>
<dbReference type="InParanoid" id="A0A2P6NSF0"/>
<feature type="transmembrane region" description="Helical" evidence="1">
    <location>
        <begin position="408"/>
        <end position="425"/>
    </location>
</feature>
<keyword evidence="1" id="KW-1133">Transmembrane helix</keyword>
<dbReference type="EMBL" id="MDYQ01000025">
    <property type="protein sequence ID" value="PRP86893.1"/>
    <property type="molecule type" value="Genomic_DNA"/>
</dbReference>
<dbReference type="InterPro" id="IPR029044">
    <property type="entry name" value="Nucleotide-diphossugar_trans"/>
</dbReference>
<gene>
    <name evidence="3" type="ORF">PROFUN_03641</name>
</gene>
<dbReference type="PANTHER" id="PTHR11183">
    <property type="entry name" value="GLYCOGENIN SUBFAMILY MEMBER"/>
    <property type="match status" value="1"/>
</dbReference>
<dbReference type="InterPro" id="IPR050587">
    <property type="entry name" value="GNT1/Glycosyltrans_8"/>
</dbReference>
<name>A0A2P6NSF0_9EUKA</name>
<dbReference type="SUPFAM" id="SSF53448">
    <property type="entry name" value="Nucleotide-diphospho-sugar transferases"/>
    <property type="match status" value="1"/>
</dbReference>
<evidence type="ECO:0000313" key="4">
    <source>
        <dbReference type="Proteomes" id="UP000241769"/>
    </source>
</evidence>
<evidence type="ECO:0000313" key="3">
    <source>
        <dbReference type="EMBL" id="PRP86893.1"/>
    </source>
</evidence>
<dbReference type="CDD" id="cd02537">
    <property type="entry name" value="GT8_Glycogenin"/>
    <property type="match status" value="1"/>
</dbReference>
<keyword evidence="4" id="KW-1185">Reference proteome</keyword>
<dbReference type="Gene3D" id="3.90.550.10">
    <property type="entry name" value="Spore Coat Polysaccharide Biosynthesis Protein SpsA, Chain A"/>
    <property type="match status" value="1"/>
</dbReference>
<sequence>MKSLLFLLFLTLLSISIASSDATKPKSRYAWVSFLYGTSYFTTLRVMQASVRRSGTPHDIVTLVDEDVGPSYRKRLQEDGVIVLDIPKRIENSYAGDAVFQSRFGAVMSKLNMFNMTQYEKIIYMDADTMMIDQFHKNNDVLFECGDFCAVFINPCIFNSGVMVIKPNSDLFADMISKIDKLESYDGADQGFLNSYFNDLLSAPMFDPSKVGTEKLKGSFRLPTTFHVDHFLFYQRAKWDMPCLRPRILEFMGPAFLKPWNWWTYVILDLSWEWLSLKNNLPGGDPEWIYFTGYLAFTAAVYMIFRIIFKSKTSGALSRKLQSKRPSESLQTMQCLIVGFSILVLCLYSVFRLINPSTHPTYAIIIFLIWSHCLAPILYVQFCRLNFEPTTTHGGPSRAAIGVRRRTFIFALLPSVCLLFFSTLWSMLNMMFLFTKVAFLVVAILAQIGSFFVFFGWTAALWMQTYHYSAKETSVLTTTNTWISNGAISGCMEHSKNLKG</sequence>
<dbReference type="AlphaFoldDB" id="A0A2P6NSF0"/>
<feature type="transmembrane region" description="Helical" evidence="1">
    <location>
        <begin position="330"/>
        <end position="351"/>
    </location>
</feature>
<reference evidence="3 4" key="1">
    <citation type="journal article" date="2018" name="Genome Biol. Evol.">
        <title>Multiple Roots of Fruiting Body Formation in Amoebozoa.</title>
        <authorList>
            <person name="Hillmann F."/>
            <person name="Forbes G."/>
            <person name="Novohradska S."/>
            <person name="Ferling I."/>
            <person name="Riege K."/>
            <person name="Groth M."/>
            <person name="Westermann M."/>
            <person name="Marz M."/>
            <person name="Spaller T."/>
            <person name="Winckler T."/>
            <person name="Schaap P."/>
            <person name="Glockner G."/>
        </authorList>
    </citation>
    <scope>NUCLEOTIDE SEQUENCE [LARGE SCALE GENOMIC DNA]</scope>
    <source>
        <strain evidence="3 4">Jena</strain>
    </source>
</reference>
<evidence type="ECO:0000256" key="2">
    <source>
        <dbReference type="SAM" id="SignalP"/>
    </source>
</evidence>